<dbReference type="FunFam" id="3.30.40.10:FF:000009">
    <property type="entry name" value="E3 ubiquitin-protein ligase RNF130"/>
    <property type="match status" value="1"/>
</dbReference>
<feature type="region of interest" description="Disordered" evidence="9">
    <location>
        <begin position="489"/>
        <end position="575"/>
    </location>
</feature>
<dbReference type="PROSITE" id="PS50089">
    <property type="entry name" value="ZF_RING_2"/>
    <property type="match status" value="1"/>
</dbReference>
<keyword evidence="4 8" id="KW-0863">Zinc-finger</keyword>
<evidence type="ECO:0000256" key="2">
    <source>
        <dbReference type="ARBA" id="ARBA00022692"/>
    </source>
</evidence>
<evidence type="ECO:0000256" key="5">
    <source>
        <dbReference type="ARBA" id="ARBA00022833"/>
    </source>
</evidence>
<dbReference type="SUPFAM" id="SSF57850">
    <property type="entry name" value="RING/U-box"/>
    <property type="match status" value="1"/>
</dbReference>
<dbReference type="GO" id="GO:0005770">
    <property type="term" value="C:late endosome"/>
    <property type="evidence" value="ECO:0007669"/>
    <property type="project" value="Ensembl"/>
</dbReference>
<evidence type="ECO:0000256" key="9">
    <source>
        <dbReference type="SAM" id="MobiDB-lite"/>
    </source>
</evidence>
<evidence type="ECO:0000313" key="12">
    <source>
        <dbReference type="Ensembl" id="ENSEASP00005040061.1"/>
    </source>
</evidence>
<dbReference type="Pfam" id="PF02225">
    <property type="entry name" value="PA"/>
    <property type="match status" value="1"/>
</dbReference>
<protein>
    <submittedName>
        <fullName evidence="12">Ring finger protein 128</fullName>
    </submittedName>
</protein>
<reference evidence="12" key="2">
    <citation type="submission" date="2025-08" db="UniProtKB">
        <authorList>
            <consortium name="Ensembl"/>
        </authorList>
    </citation>
    <scope>IDENTIFICATION</scope>
</reference>
<evidence type="ECO:0000256" key="8">
    <source>
        <dbReference type="PROSITE-ProRule" id="PRU00175"/>
    </source>
</evidence>
<evidence type="ECO:0000256" key="4">
    <source>
        <dbReference type="ARBA" id="ARBA00022771"/>
    </source>
</evidence>
<sequence>MFSYSLVPCSSIFHKTTRHTWPHRLRSYSNACPSCYPFKRRILQCPFLPPSHLYPQSSGRSFMLKPPSPTRPQQWQRGLELRRAASAATSLPALRASRSDPAQRARPSLPAPAPPGAHLAEAGVLTRARRARTRGPREPQNARTMGPPPGAGVFCRGGCGFSRLLAWCFLLALSPHAPGSRGAEAVWTAYLNVSWRVPHTGVNRTVWELSEEGVYGQDSPLEPVAGVLVPPDGPGALNACNPHTNFTVPTVPGDWGNAVQVSWLALIQRGGGCTFADKIHLAYERGASGAVIFNFPGTRNEVIPMSHPGAGDIVAIMIGNLKGTKILQSIQRGIQVTMVIEVGKKHGPWVNHYSIFFVSVSFFIITAATVGYFIFYSARRLRNARAQSRKQRQLKADAKKAIGRLQLRTLKQGDKEIGPDGDSCAVCIELYKPNDLVRILTCNHIFHKTCVDPWLLEHRTCPMCKCDILKALGIEVDVEDGSVSLQVPVSNETSNSASPHEEDNRSETASSGYASVQGADEPPLEEHVQSANENLQLVNHEANSVAVDVVPHVDNPTFEEDETPDQDNAVREIKS</sequence>
<dbReference type="InterPro" id="IPR051073">
    <property type="entry name" value="ZNRF3_Arkadia_E3_ligases"/>
</dbReference>
<dbReference type="AlphaFoldDB" id="A0A9L0IQL5"/>
<dbReference type="GO" id="GO:0031647">
    <property type="term" value="P:regulation of protein stability"/>
    <property type="evidence" value="ECO:0007669"/>
    <property type="project" value="Ensembl"/>
</dbReference>
<evidence type="ECO:0000256" key="1">
    <source>
        <dbReference type="ARBA" id="ARBA00004370"/>
    </source>
</evidence>
<comment type="subcellular location">
    <subcellularLocation>
        <location evidence="1">Membrane</location>
    </subcellularLocation>
</comment>
<keyword evidence="5" id="KW-0862">Zinc</keyword>
<dbReference type="GO" id="GO:0001818">
    <property type="term" value="P:negative regulation of cytokine production"/>
    <property type="evidence" value="ECO:0007669"/>
    <property type="project" value="Ensembl"/>
</dbReference>
<evidence type="ECO:0000313" key="13">
    <source>
        <dbReference type="Proteomes" id="UP000694387"/>
    </source>
</evidence>
<keyword evidence="13" id="KW-1185">Reference proteome</keyword>
<evidence type="ECO:0000256" key="10">
    <source>
        <dbReference type="SAM" id="Phobius"/>
    </source>
</evidence>
<dbReference type="Gene3D" id="3.50.30.30">
    <property type="match status" value="1"/>
</dbReference>
<feature type="transmembrane region" description="Helical" evidence="10">
    <location>
        <begin position="353"/>
        <end position="375"/>
    </location>
</feature>
<dbReference type="GeneTree" id="ENSGT00940000158347"/>
<feature type="domain" description="RING-type" evidence="11">
    <location>
        <begin position="424"/>
        <end position="465"/>
    </location>
</feature>
<dbReference type="PANTHER" id="PTHR16200">
    <property type="entry name" value="RING ZINC FINGER"/>
    <property type="match status" value="1"/>
</dbReference>
<dbReference type="Proteomes" id="UP000694387">
    <property type="component" value="Chromosome X"/>
</dbReference>
<dbReference type="FunFam" id="3.50.30.30:FF:000003">
    <property type="entry name" value="E3 ubiquitin-protein ligase RNF128"/>
    <property type="match status" value="1"/>
</dbReference>
<evidence type="ECO:0000259" key="11">
    <source>
        <dbReference type="PROSITE" id="PS50089"/>
    </source>
</evidence>
<keyword evidence="6 10" id="KW-1133">Transmembrane helix</keyword>
<feature type="region of interest" description="Disordered" evidence="9">
    <location>
        <begin position="58"/>
        <end position="147"/>
    </location>
</feature>
<feature type="compositionally biased region" description="Polar residues" evidence="9">
    <location>
        <begin position="489"/>
        <end position="498"/>
    </location>
</feature>
<gene>
    <name evidence="12" type="primary">RNF128</name>
</gene>
<name>A0A9L0IQL5_EQUAS</name>
<dbReference type="InterPro" id="IPR003137">
    <property type="entry name" value="PA_domain"/>
</dbReference>
<reference evidence="12 13" key="1">
    <citation type="journal article" date="2020" name="Nat. Commun.">
        <title>Donkey genomes provide new insights into domestication and selection for coat color.</title>
        <authorList>
            <person name="Wang"/>
            <person name="C."/>
            <person name="Li"/>
            <person name="H."/>
            <person name="Guo"/>
            <person name="Y."/>
            <person name="Huang"/>
            <person name="J."/>
            <person name="Sun"/>
            <person name="Y."/>
            <person name="Min"/>
            <person name="J."/>
            <person name="Wang"/>
            <person name="J."/>
            <person name="Fang"/>
            <person name="X."/>
            <person name="Zhao"/>
            <person name="Z."/>
            <person name="Wang"/>
            <person name="S."/>
            <person name="Zhang"/>
            <person name="Y."/>
            <person name="Liu"/>
            <person name="Q."/>
            <person name="Jiang"/>
            <person name="Q."/>
            <person name="Wang"/>
            <person name="X."/>
            <person name="Guo"/>
            <person name="Y."/>
            <person name="Yang"/>
            <person name="C."/>
            <person name="Wang"/>
            <person name="Y."/>
            <person name="Tian"/>
            <person name="F."/>
            <person name="Zhuang"/>
            <person name="G."/>
            <person name="Fan"/>
            <person name="Y."/>
            <person name="Gao"/>
            <person name="Q."/>
            <person name="Li"/>
            <person name="Y."/>
            <person name="Ju"/>
            <person name="Z."/>
            <person name="Li"/>
            <person name="J."/>
            <person name="Li"/>
            <person name="R."/>
            <person name="Hou"/>
            <person name="M."/>
            <person name="Yang"/>
            <person name="G."/>
            <person name="Liu"/>
            <person name="G."/>
            <person name="Liu"/>
            <person name="W."/>
            <person name="Guo"/>
            <person name="J."/>
            <person name="Pan"/>
            <person name="S."/>
            <person name="Fan"/>
            <person name="G."/>
            <person name="Zhang"/>
            <person name="W."/>
            <person name="Zhang"/>
            <person name="R."/>
            <person name="Yu"/>
            <person name="J."/>
            <person name="Zhang"/>
            <person name="X."/>
            <person name="Yin"/>
            <person name="Q."/>
            <person name="Ji"/>
            <person name="C."/>
            <person name="Jin"/>
            <person name="Y."/>
            <person name="Yue"/>
            <person name="G."/>
            <person name="Liu"/>
            <person name="M."/>
            <person name="Xu"/>
            <person name="J."/>
            <person name="Liu"/>
            <person name="S."/>
            <person name="Jordana"/>
            <person name="J."/>
            <person name="Noce"/>
            <person name="A."/>
            <person name="Amills"/>
            <person name="M."/>
            <person name="Wu"/>
            <person name="D.D."/>
            <person name="Li"/>
            <person name="S."/>
            <person name="Zhou"/>
            <person name="X. and Zhong"/>
            <person name="J."/>
        </authorList>
    </citation>
    <scope>NUCLEOTIDE SEQUENCE [LARGE SCALE GENOMIC DNA]</scope>
</reference>
<dbReference type="Pfam" id="PF13639">
    <property type="entry name" value="zf-RING_2"/>
    <property type="match status" value="1"/>
</dbReference>
<dbReference type="CDD" id="cd16802">
    <property type="entry name" value="RING-H2_RNF128-like"/>
    <property type="match status" value="1"/>
</dbReference>
<dbReference type="GO" id="GO:0005794">
    <property type="term" value="C:Golgi apparatus"/>
    <property type="evidence" value="ECO:0007669"/>
    <property type="project" value="Ensembl"/>
</dbReference>
<keyword evidence="3" id="KW-0479">Metal-binding</keyword>
<dbReference type="GO" id="GO:0005783">
    <property type="term" value="C:endoplasmic reticulum"/>
    <property type="evidence" value="ECO:0007669"/>
    <property type="project" value="Ensembl"/>
</dbReference>
<dbReference type="SMART" id="SM00184">
    <property type="entry name" value="RING"/>
    <property type="match status" value="1"/>
</dbReference>
<organism evidence="12 13">
    <name type="scientific">Equus asinus</name>
    <name type="common">Donkey</name>
    <name type="synonym">Equus africanus asinus</name>
    <dbReference type="NCBI Taxonomy" id="9793"/>
    <lineage>
        <taxon>Eukaryota</taxon>
        <taxon>Metazoa</taxon>
        <taxon>Chordata</taxon>
        <taxon>Craniata</taxon>
        <taxon>Vertebrata</taxon>
        <taxon>Euteleostomi</taxon>
        <taxon>Mammalia</taxon>
        <taxon>Eutheria</taxon>
        <taxon>Laurasiatheria</taxon>
        <taxon>Perissodactyla</taxon>
        <taxon>Equidae</taxon>
        <taxon>Equus</taxon>
    </lineage>
</organism>
<dbReference type="Ensembl" id="ENSEAST00005040514.1">
    <property type="protein sequence ID" value="ENSEASP00005040061.1"/>
    <property type="gene ID" value="ENSEASG00005004812.2"/>
</dbReference>
<dbReference type="InterPro" id="IPR013083">
    <property type="entry name" value="Znf_RING/FYVE/PHD"/>
</dbReference>
<dbReference type="GO" id="GO:0061630">
    <property type="term" value="F:ubiquitin protein ligase activity"/>
    <property type="evidence" value="ECO:0007669"/>
    <property type="project" value="Ensembl"/>
</dbReference>
<dbReference type="GO" id="GO:0008270">
    <property type="term" value="F:zinc ion binding"/>
    <property type="evidence" value="ECO:0007669"/>
    <property type="project" value="UniProtKB-KW"/>
</dbReference>
<accession>A0A9L0IQL5</accession>
<dbReference type="GO" id="GO:0016020">
    <property type="term" value="C:membrane"/>
    <property type="evidence" value="ECO:0007669"/>
    <property type="project" value="UniProtKB-SubCell"/>
</dbReference>
<keyword evidence="2 10" id="KW-0812">Transmembrane</keyword>
<dbReference type="CDD" id="cd02122">
    <property type="entry name" value="PA_GRAIL_like"/>
    <property type="match status" value="1"/>
</dbReference>
<dbReference type="Gene3D" id="3.30.40.10">
    <property type="entry name" value="Zinc/RING finger domain, C3HC4 (zinc finger)"/>
    <property type="match status" value="1"/>
</dbReference>
<proteinExistence type="predicted"/>
<dbReference type="InterPro" id="IPR046450">
    <property type="entry name" value="PA_dom_sf"/>
</dbReference>
<evidence type="ECO:0000256" key="6">
    <source>
        <dbReference type="ARBA" id="ARBA00022989"/>
    </source>
</evidence>
<dbReference type="SUPFAM" id="SSF52025">
    <property type="entry name" value="PA domain"/>
    <property type="match status" value="1"/>
</dbReference>
<reference evidence="12" key="3">
    <citation type="submission" date="2025-09" db="UniProtKB">
        <authorList>
            <consortium name="Ensembl"/>
        </authorList>
    </citation>
    <scope>IDENTIFICATION</scope>
</reference>
<keyword evidence="7 10" id="KW-0472">Membrane</keyword>
<evidence type="ECO:0000256" key="7">
    <source>
        <dbReference type="ARBA" id="ARBA00023136"/>
    </source>
</evidence>
<evidence type="ECO:0000256" key="3">
    <source>
        <dbReference type="ARBA" id="ARBA00022723"/>
    </source>
</evidence>
<dbReference type="InterPro" id="IPR001841">
    <property type="entry name" value="Znf_RING"/>
</dbReference>